<name>A0A316G380_9RHOB</name>
<dbReference type="Gene3D" id="2.40.160.10">
    <property type="entry name" value="Porin"/>
    <property type="match status" value="1"/>
</dbReference>
<dbReference type="GO" id="GO:0016020">
    <property type="term" value="C:membrane"/>
    <property type="evidence" value="ECO:0007669"/>
    <property type="project" value="InterPro"/>
</dbReference>
<dbReference type="SUPFAM" id="SSF56935">
    <property type="entry name" value="Porins"/>
    <property type="match status" value="1"/>
</dbReference>
<feature type="signal peptide" evidence="1">
    <location>
        <begin position="1"/>
        <end position="20"/>
    </location>
</feature>
<dbReference type="RefSeq" id="WP_164721531.1">
    <property type="nucleotide sequence ID" value="NZ_CP034588.1"/>
</dbReference>
<accession>A0A316G380</accession>
<evidence type="ECO:0000256" key="1">
    <source>
        <dbReference type="SAM" id="SignalP"/>
    </source>
</evidence>
<evidence type="ECO:0000313" key="4">
    <source>
        <dbReference type="Proteomes" id="UP000245390"/>
    </source>
</evidence>
<dbReference type="Pfam" id="PF13609">
    <property type="entry name" value="Porin_4"/>
    <property type="match status" value="1"/>
</dbReference>
<proteinExistence type="predicted"/>
<feature type="domain" description="Porin" evidence="2">
    <location>
        <begin position="7"/>
        <end position="269"/>
    </location>
</feature>
<dbReference type="InterPro" id="IPR023614">
    <property type="entry name" value="Porin_dom_sf"/>
</dbReference>
<keyword evidence="4" id="KW-1185">Reference proteome</keyword>
<keyword evidence="1" id="KW-0732">Signal</keyword>
<protein>
    <submittedName>
        <fullName evidence="3">Outer membrane protein OmpU</fullName>
    </submittedName>
</protein>
<reference evidence="3 4" key="1">
    <citation type="submission" date="2018-05" db="EMBL/GenBank/DDBJ databases">
        <title>Genomic Encyclopedia of Type Strains, Phase IV (KMG-IV): sequencing the most valuable type-strain genomes for metagenomic binning, comparative biology and taxonomic classification.</title>
        <authorList>
            <person name="Goeker M."/>
        </authorList>
    </citation>
    <scope>NUCLEOTIDE SEQUENCE [LARGE SCALE GENOMIC DNA]</scope>
    <source>
        <strain evidence="3 4">DSM 103371</strain>
    </source>
</reference>
<feature type="chain" id="PRO_5016352338" evidence="1">
    <location>
        <begin position="21"/>
        <end position="284"/>
    </location>
</feature>
<organism evidence="3 4">
    <name type="scientific">Silicimonas algicola</name>
    <dbReference type="NCBI Taxonomy" id="1826607"/>
    <lineage>
        <taxon>Bacteria</taxon>
        <taxon>Pseudomonadati</taxon>
        <taxon>Pseudomonadota</taxon>
        <taxon>Alphaproteobacteria</taxon>
        <taxon>Rhodobacterales</taxon>
        <taxon>Paracoccaceae</taxon>
    </lineage>
</organism>
<evidence type="ECO:0000313" key="3">
    <source>
        <dbReference type="EMBL" id="PWK54815.1"/>
    </source>
</evidence>
<dbReference type="Proteomes" id="UP000245390">
    <property type="component" value="Unassembled WGS sequence"/>
</dbReference>
<gene>
    <name evidence="3" type="ORF">C8D95_110107</name>
</gene>
<dbReference type="InterPro" id="IPR033900">
    <property type="entry name" value="Gram_neg_porin_domain"/>
</dbReference>
<dbReference type="GO" id="GO:0015288">
    <property type="term" value="F:porin activity"/>
    <property type="evidence" value="ECO:0007669"/>
    <property type="project" value="InterPro"/>
</dbReference>
<evidence type="ECO:0000259" key="2">
    <source>
        <dbReference type="Pfam" id="PF13609"/>
    </source>
</evidence>
<dbReference type="AlphaFoldDB" id="A0A316G380"/>
<sequence length="284" mass="29171">MKKVLLASTALVFWAGLAAAEVTVGGKAGIWLQDNGVVADDIDIDGDAEDVVVNYDLDISFSAEGTTDTGLTFGLDLLLLEDLEIDNQEVYISGAFGKLTVGDVDDALQKVAGLADIGYDGIGIDNVAEQARGDGTSGGDSVLYQYQAGDFGLFLSHSRDTGAEDVAVGVKVGLGDFAVGVGYEDQTDAGNGDTYAVDLSGTFSGAGFDIYYEDSDGLGSGYGVVLSYGMGATTVTFGYSDHDNSTDAAMGLGFAYDLGGAELAGGVGDNGFETVWDLGVSMEF</sequence>
<comment type="caution">
    <text evidence="3">The sequence shown here is derived from an EMBL/GenBank/DDBJ whole genome shotgun (WGS) entry which is preliminary data.</text>
</comment>
<dbReference type="EMBL" id="QGGV01000010">
    <property type="protein sequence ID" value="PWK54815.1"/>
    <property type="molecule type" value="Genomic_DNA"/>
</dbReference>